<organism evidence="2 3">
    <name type="scientific">Myxococcus fulvus</name>
    <dbReference type="NCBI Taxonomy" id="33"/>
    <lineage>
        <taxon>Bacteria</taxon>
        <taxon>Pseudomonadati</taxon>
        <taxon>Myxococcota</taxon>
        <taxon>Myxococcia</taxon>
        <taxon>Myxococcales</taxon>
        <taxon>Cystobacterineae</taxon>
        <taxon>Myxococcaceae</taxon>
        <taxon>Myxococcus</taxon>
    </lineage>
</organism>
<gene>
    <name evidence="2" type="ORF">SAMN05443572_10725</name>
</gene>
<comment type="caution">
    <text evidence="2">The sequence shown here is derived from an EMBL/GenBank/DDBJ whole genome shotgun (WGS) entry which is preliminary data.</text>
</comment>
<feature type="domain" description="JmjC" evidence="1">
    <location>
        <begin position="178"/>
        <end position="336"/>
    </location>
</feature>
<dbReference type="EMBL" id="FOIB01000007">
    <property type="protein sequence ID" value="SEU24975.1"/>
    <property type="molecule type" value="Genomic_DNA"/>
</dbReference>
<keyword evidence="3" id="KW-1185">Reference proteome</keyword>
<sequence length="336" mass="38141">MVDVASSSLDPEWRAWLAENVVRGVAPTRLVDTLVSAGVSLSEAHAHVEAVHQHPAVSMGRGHLARHEDVLSLLDSRVALHRQSGRHQHLARHADLSISALMERYYLAHEPVHLPGFMRDWPLMEHWCPSSLARRYGHVEVEVMAGREARVDHDLDPDACRAVMRFDEFLRRLQEGGPSNDLYLTARNFALEREELRGLLDDVRYPSGLLRASDRPGAVKLWVGPAGTLTQLHHDLGTVLFGQVHGRKRFRLIPSFHTHHVYSHLEVWSQVDAEHPDLTRFPLYREADVLEVVVEPGDMLLIPAGWWHWVHALDVSVSVTFQEFDVPGGNTWWRLG</sequence>
<dbReference type="PANTHER" id="PTHR12461">
    <property type="entry name" value="HYPOXIA-INDUCIBLE FACTOR 1 ALPHA INHIBITOR-RELATED"/>
    <property type="match status" value="1"/>
</dbReference>
<proteinExistence type="predicted"/>
<name>A0ABY1CNM0_MYXFU</name>
<evidence type="ECO:0000313" key="3">
    <source>
        <dbReference type="Proteomes" id="UP000183760"/>
    </source>
</evidence>
<dbReference type="SUPFAM" id="SSF51197">
    <property type="entry name" value="Clavaminate synthase-like"/>
    <property type="match status" value="1"/>
</dbReference>
<dbReference type="Proteomes" id="UP000183760">
    <property type="component" value="Unassembled WGS sequence"/>
</dbReference>
<dbReference type="SMART" id="SM00558">
    <property type="entry name" value="JmjC"/>
    <property type="match status" value="1"/>
</dbReference>
<dbReference type="PANTHER" id="PTHR12461:SF105">
    <property type="entry name" value="HYPOXIA-INDUCIBLE FACTOR 1-ALPHA INHIBITOR"/>
    <property type="match status" value="1"/>
</dbReference>
<protein>
    <submittedName>
        <fullName evidence="2">Cupin-like domain-containing protein</fullName>
    </submittedName>
</protein>
<evidence type="ECO:0000313" key="2">
    <source>
        <dbReference type="EMBL" id="SEU24975.1"/>
    </source>
</evidence>
<evidence type="ECO:0000259" key="1">
    <source>
        <dbReference type="PROSITE" id="PS51184"/>
    </source>
</evidence>
<reference evidence="2 3" key="1">
    <citation type="submission" date="2016-10" db="EMBL/GenBank/DDBJ databases">
        <authorList>
            <person name="Varghese N."/>
            <person name="Submissions S."/>
        </authorList>
    </citation>
    <scope>NUCLEOTIDE SEQUENCE [LARGE SCALE GENOMIC DNA]</scope>
    <source>
        <strain evidence="2 3">DSM 16525</strain>
    </source>
</reference>
<dbReference type="Pfam" id="PF13621">
    <property type="entry name" value="Cupin_8"/>
    <property type="match status" value="1"/>
</dbReference>
<dbReference type="PROSITE" id="PS51184">
    <property type="entry name" value="JMJC"/>
    <property type="match status" value="1"/>
</dbReference>
<dbReference type="InterPro" id="IPR003347">
    <property type="entry name" value="JmjC_dom"/>
</dbReference>
<dbReference type="InterPro" id="IPR041667">
    <property type="entry name" value="Cupin_8"/>
</dbReference>
<dbReference type="Gene3D" id="2.60.120.650">
    <property type="entry name" value="Cupin"/>
    <property type="match status" value="1"/>
</dbReference>
<accession>A0ABY1CNM0</accession>